<protein>
    <submittedName>
        <fullName evidence="2">Uncharacterized protein</fullName>
    </submittedName>
</protein>
<evidence type="ECO:0000313" key="3">
    <source>
        <dbReference type="Proteomes" id="UP000177870"/>
    </source>
</evidence>
<proteinExistence type="predicted"/>
<name>A0A1D8TKL3_9CYAN</name>
<dbReference type="OrthoDB" id="516639at2"/>
<organism evidence="2 3">
    <name type="scientific">Moorena producens PAL-8-15-08-1</name>
    <dbReference type="NCBI Taxonomy" id="1458985"/>
    <lineage>
        <taxon>Bacteria</taxon>
        <taxon>Bacillati</taxon>
        <taxon>Cyanobacteriota</taxon>
        <taxon>Cyanophyceae</taxon>
        <taxon>Coleofasciculales</taxon>
        <taxon>Coleofasciculaceae</taxon>
        <taxon>Moorena</taxon>
    </lineage>
</organism>
<dbReference type="STRING" id="1458985.BJP34_00845"/>
<feature type="transmembrane region" description="Helical" evidence="1">
    <location>
        <begin position="35"/>
        <end position="56"/>
    </location>
</feature>
<dbReference type="KEGG" id="mpro:BJP34_00845"/>
<dbReference type="AlphaFoldDB" id="A0A1D8TKL3"/>
<keyword evidence="1" id="KW-0812">Transmembrane</keyword>
<evidence type="ECO:0000313" key="2">
    <source>
        <dbReference type="EMBL" id="AOW98177.1"/>
    </source>
</evidence>
<sequence length="73" mass="7985">MALEQCNVCGSLTSTNDEICLSCGYPAKGRPKLVFFKWTAIGVAVVFGLFLVLGVINRVEQHLNSQPSTQIDR</sequence>
<dbReference type="Proteomes" id="UP000177870">
    <property type="component" value="Chromosome"/>
</dbReference>
<dbReference type="EMBL" id="CP017599">
    <property type="protein sequence ID" value="AOW98177.1"/>
    <property type="molecule type" value="Genomic_DNA"/>
</dbReference>
<dbReference type="RefSeq" id="WP_070390690.1">
    <property type="nucleotide sequence ID" value="NZ_CP017599.1"/>
</dbReference>
<keyword evidence="1" id="KW-1133">Transmembrane helix</keyword>
<gene>
    <name evidence="2" type="ORF">BJP34_00845</name>
</gene>
<evidence type="ECO:0000256" key="1">
    <source>
        <dbReference type="SAM" id="Phobius"/>
    </source>
</evidence>
<keyword evidence="1" id="KW-0472">Membrane</keyword>
<accession>A0A1D8TKL3</accession>
<reference evidence="3" key="1">
    <citation type="submission" date="2016-10" db="EMBL/GenBank/DDBJ databases">
        <title>Comparative genomics uncovers the prolific and rare metabolic potential of the cyanobacterial genus Moorea.</title>
        <authorList>
            <person name="Leao T."/>
            <person name="Castelao G."/>
            <person name="Korobeynikov A."/>
            <person name="Monroe E.A."/>
            <person name="Podell S."/>
            <person name="Glukhov E."/>
            <person name="Allen E."/>
            <person name="Gerwick W.H."/>
            <person name="Gerwick L."/>
        </authorList>
    </citation>
    <scope>NUCLEOTIDE SEQUENCE [LARGE SCALE GENOMIC DNA]</scope>
    <source>
        <strain evidence="3">PAL-8-15-08-1</strain>
    </source>
</reference>